<dbReference type="EMBL" id="BGPR01067170">
    <property type="protein sequence ID" value="GBO41478.1"/>
    <property type="molecule type" value="Genomic_DNA"/>
</dbReference>
<dbReference type="EMBL" id="BGPR01067177">
    <property type="protein sequence ID" value="GBO41489.1"/>
    <property type="molecule type" value="Genomic_DNA"/>
</dbReference>
<dbReference type="OrthoDB" id="6777517at2759"/>
<organism evidence="1 3">
    <name type="scientific">Araneus ventricosus</name>
    <name type="common">Orbweaver spider</name>
    <name type="synonym">Epeira ventricosa</name>
    <dbReference type="NCBI Taxonomy" id="182803"/>
    <lineage>
        <taxon>Eukaryota</taxon>
        <taxon>Metazoa</taxon>
        <taxon>Ecdysozoa</taxon>
        <taxon>Arthropoda</taxon>
        <taxon>Chelicerata</taxon>
        <taxon>Arachnida</taxon>
        <taxon>Araneae</taxon>
        <taxon>Araneomorphae</taxon>
        <taxon>Entelegynae</taxon>
        <taxon>Araneoidea</taxon>
        <taxon>Araneidae</taxon>
        <taxon>Araneus</taxon>
    </lineage>
</organism>
<accession>A0A4Y2WXA4</accession>
<name>A0A4Y2WXA4_ARAVE</name>
<gene>
    <name evidence="1" type="ORF">AVEN_245141_1</name>
    <name evidence="2" type="ORF">AVEN_82684_1</name>
</gene>
<evidence type="ECO:0000313" key="1">
    <source>
        <dbReference type="EMBL" id="GBO41478.1"/>
    </source>
</evidence>
<comment type="caution">
    <text evidence="1">The sequence shown here is derived from an EMBL/GenBank/DDBJ whole genome shotgun (WGS) entry which is preliminary data.</text>
</comment>
<proteinExistence type="predicted"/>
<keyword evidence="3" id="KW-1185">Reference proteome</keyword>
<sequence length="227" mass="26226">MNTTTIPASGGCRYLGVWWDSGLTFSEHFKRVRRRVDVLSYQLSMIAGRFFTRRAKLFFRIYKGALELFMLYGYGAWGHRLSLKKVRDMLNSVQRRPLVKITRAYRTTSTAALQVVSGVLPLDLKAQQVYAKFRLFTLKKRTARLAHCSFGAKIIKVGKTDMTIILYGGPQSRFHEQSLKGLTSKCFPMVQRCRDRWAPQRYYFIMVGKSSIRFVACPTTLRSLQLK</sequence>
<evidence type="ECO:0000313" key="3">
    <source>
        <dbReference type="Proteomes" id="UP000499080"/>
    </source>
</evidence>
<reference evidence="1 3" key="1">
    <citation type="journal article" date="2019" name="Sci. Rep.">
        <title>Orb-weaving spider Araneus ventricosus genome elucidates the spidroin gene catalogue.</title>
        <authorList>
            <person name="Kono N."/>
            <person name="Nakamura H."/>
            <person name="Ohtoshi R."/>
            <person name="Moran D.A.P."/>
            <person name="Shinohara A."/>
            <person name="Yoshida Y."/>
            <person name="Fujiwara M."/>
            <person name="Mori M."/>
            <person name="Tomita M."/>
            <person name="Arakawa K."/>
        </authorList>
    </citation>
    <scope>NUCLEOTIDE SEQUENCE [LARGE SCALE GENOMIC DNA]</scope>
</reference>
<protein>
    <submittedName>
        <fullName evidence="1">Uncharacterized protein</fullName>
    </submittedName>
</protein>
<evidence type="ECO:0000313" key="2">
    <source>
        <dbReference type="EMBL" id="GBO41489.1"/>
    </source>
</evidence>
<dbReference type="Proteomes" id="UP000499080">
    <property type="component" value="Unassembled WGS sequence"/>
</dbReference>
<dbReference type="AlphaFoldDB" id="A0A4Y2WXA4"/>